<dbReference type="SMART" id="SM00382">
    <property type="entry name" value="AAA"/>
    <property type="match status" value="1"/>
</dbReference>
<dbReference type="InterPro" id="IPR003593">
    <property type="entry name" value="AAA+_ATPase"/>
</dbReference>
<evidence type="ECO:0000313" key="10">
    <source>
        <dbReference type="Proteomes" id="UP000095453"/>
    </source>
</evidence>
<evidence type="ECO:0000313" key="8">
    <source>
        <dbReference type="Proteomes" id="UP000049828"/>
    </source>
</evidence>
<dbReference type="Proteomes" id="UP000283738">
    <property type="component" value="Unassembled WGS sequence"/>
</dbReference>
<dbReference type="STRING" id="360807.ERS852392_02222"/>
<evidence type="ECO:0000313" key="9">
    <source>
        <dbReference type="Proteomes" id="UP000095395"/>
    </source>
</evidence>
<dbReference type="GO" id="GO:0006260">
    <property type="term" value="P:DNA replication"/>
    <property type="evidence" value="ECO:0007669"/>
    <property type="project" value="TreeGrafter"/>
</dbReference>
<reference evidence="11 12" key="3">
    <citation type="submission" date="2018-08" db="EMBL/GenBank/DDBJ databases">
        <title>A genome reference for cultivated species of the human gut microbiota.</title>
        <authorList>
            <person name="Zou Y."/>
            <person name="Xue W."/>
            <person name="Luo G."/>
        </authorList>
    </citation>
    <scope>NUCLEOTIDE SEQUENCE [LARGE SCALE GENOMIC DNA]</scope>
    <source>
        <strain evidence="6 11">AF28-15</strain>
        <strain evidence="7 12">AM27-11</strain>
    </source>
</reference>
<reference evidence="3" key="2">
    <citation type="submission" date="2015-05" db="EMBL/GenBank/DDBJ databases">
        <authorList>
            <person name="Wang D.B."/>
            <person name="Wang M."/>
        </authorList>
    </citation>
    <scope>NUCLEOTIDE SEQUENCE [LARGE SCALE GENOMIC DNA]</scope>
    <source>
        <strain evidence="3">L1-83</strain>
    </source>
</reference>
<evidence type="ECO:0000313" key="7">
    <source>
        <dbReference type="EMBL" id="RHE97530.1"/>
    </source>
</evidence>
<evidence type="ECO:0000313" key="11">
    <source>
        <dbReference type="Proteomes" id="UP000283738"/>
    </source>
</evidence>
<dbReference type="EMBL" id="QSKW01000012">
    <property type="protein sequence ID" value="RHE97530.1"/>
    <property type="molecule type" value="Genomic_DNA"/>
</dbReference>
<dbReference type="NCBIfam" id="NF005304">
    <property type="entry name" value="PRK06835.1"/>
    <property type="match status" value="1"/>
</dbReference>
<dbReference type="PANTHER" id="PTHR30050:SF4">
    <property type="entry name" value="ATP-BINDING PROTEIN RV3427C IN INSERTION SEQUENCE-RELATED"/>
    <property type="match status" value="1"/>
</dbReference>
<dbReference type="EMBL" id="CYYR01000015">
    <property type="protein sequence ID" value="CUO11987.1"/>
    <property type="molecule type" value="Genomic_DNA"/>
</dbReference>
<feature type="coiled-coil region" evidence="1">
    <location>
        <begin position="17"/>
        <end position="86"/>
    </location>
</feature>
<evidence type="ECO:0000313" key="12">
    <source>
        <dbReference type="Proteomes" id="UP000286271"/>
    </source>
</evidence>
<dbReference type="CDD" id="cd00009">
    <property type="entry name" value="AAA"/>
    <property type="match status" value="1"/>
</dbReference>
<dbReference type="Gene3D" id="3.40.50.300">
    <property type="entry name" value="P-loop containing nucleotide triphosphate hydrolases"/>
    <property type="match status" value="1"/>
</dbReference>
<keyword evidence="8" id="KW-1185">Reference proteome</keyword>
<proteinExistence type="predicted"/>
<evidence type="ECO:0000313" key="4">
    <source>
        <dbReference type="EMBL" id="CUN10799.1"/>
    </source>
</evidence>
<dbReference type="RefSeq" id="WP_055039481.1">
    <property type="nucleotide sequence ID" value="NZ_CAKZTK010000003.1"/>
</dbReference>
<evidence type="ECO:0000313" key="5">
    <source>
        <dbReference type="EMBL" id="CUO11987.1"/>
    </source>
</evidence>
<dbReference type="InterPro" id="IPR002611">
    <property type="entry name" value="IstB_ATP-bd"/>
</dbReference>
<dbReference type="InterPro" id="IPR027417">
    <property type="entry name" value="P-loop_NTPase"/>
</dbReference>
<reference evidence="8" key="1">
    <citation type="submission" date="2015-05" db="EMBL/GenBank/DDBJ databases">
        <authorList>
            <consortium name="Pathogen Informatics"/>
        </authorList>
    </citation>
    <scope>NUCLEOTIDE SEQUENCE [LARGE SCALE GENOMIC DNA]</scope>
    <source>
        <strain evidence="5 9">2789STDY5608835</strain>
        <strain evidence="4 10">2789STDY5608887</strain>
        <strain evidence="8">L1-83</strain>
    </source>
</reference>
<evidence type="ECO:0000259" key="2">
    <source>
        <dbReference type="SMART" id="SM00382"/>
    </source>
</evidence>
<evidence type="ECO:0000256" key="1">
    <source>
        <dbReference type="SAM" id="Coils"/>
    </source>
</evidence>
<dbReference type="AlphaFoldDB" id="A0A0M6WJ23"/>
<dbReference type="EMBL" id="CYXX01000013">
    <property type="protein sequence ID" value="CUN10799.1"/>
    <property type="molecule type" value="Genomic_DNA"/>
</dbReference>
<name>A0A0M6WJ23_9FIRM</name>
<dbReference type="PANTHER" id="PTHR30050">
    <property type="entry name" value="CHROMOSOMAL REPLICATION INITIATOR PROTEIN DNAA"/>
    <property type="match status" value="1"/>
</dbReference>
<accession>A0A0M6WJ23</accession>
<dbReference type="EMBL" id="CVRS01000066">
    <property type="protein sequence ID" value="CRL36788.1"/>
    <property type="molecule type" value="Genomic_DNA"/>
</dbReference>
<evidence type="ECO:0000313" key="3">
    <source>
        <dbReference type="EMBL" id="CRL36788.1"/>
    </source>
</evidence>
<dbReference type="GO" id="GO:0005524">
    <property type="term" value="F:ATP binding"/>
    <property type="evidence" value="ECO:0007669"/>
    <property type="project" value="InterPro"/>
</dbReference>
<dbReference type="Proteomes" id="UP000095453">
    <property type="component" value="Unassembled WGS sequence"/>
</dbReference>
<evidence type="ECO:0000313" key="6">
    <source>
        <dbReference type="EMBL" id="RGQ49387.1"/>
    </source>
</evidence>
<organism evidence="3 8">
    <name type="scientific">Roseburia inulinivorans</name>
    <dbReference type="NCBI Taxonomy" id="360807"/>
    <lineage>
        <taxon>Bacteria</taxon>
        <taxon>Bacillati</taxon>
        <taxon>Bacillota</taxon>
        <taxon>Clostridia</taxon>
        <taxon>Lachnospirales</taxon>
        <taxon>Lachnospiraceae</taxon>
        <taxon>Roseburia</taxon>
    </lineage>
</organism>
<dbReference type="Pfam" id="PF01695">
    <property type="entry name" value="IstB_IS21"/>
    <property type="match status" value="1"/>
</dbReference>
<dbReference type="EMBL" id="QRTF01000016">
    <property type="protein sequence ID" value="RGQ49387.1"/>
    <property type="molecule type" value="Genomic_DNA"/>
</dbReference>
<dbReference type="Proteomes" id="UP000286271">
    <property type="component" value="Unassembled WGS sequence"/>
</dbReference>
<dbReference type="Proteomes" id="UP000095395">
    <property type="component" value="Unassembled WGS sequence"/>
</dbReference>
<dbReference type="OrthoDB" id="9776217at2"/>
<dbReference type="Proteomes" id="UP000049828">
    <property type="component" value="Unassembled WGS sequence"/>
</dbReference>
<protein>
    <submittedName>
        <fullName evidence="3 4">DNA replication protein DnaC</fullName>
    </submittedName>
</protein>
<dbReference type="SUPFAM" id="SSF52540">
    <property type="entry name" value="P-loop containing nucleoside triphosphate hydrolases"/>
    <property type="match status" value="1"/>
</dbReference>
<keyword evidence="1" id="KW-0175">Coiled coil</keyword>
<sequence length="326" mass="36841">MALNNSQYDEIFRSYDAKQLKAQHQLEERTKAAYERSPELKALDASIAEISVASARRLLDGDSSALTELKAELKNLRTRKKALMKELSLPENYFEPVYECPDCKDTGYIDGKPCHCFKQQAIDLIYTQSNIKDILARENFSTLSLDYYSDSNINPATGLTSLATAKAAVARCHEFVDQFDTTFANLYFFGDTGIGKTFLSNCIAKELLDSGHSVIYFTAFQLFDILSKGVFEKDADAIATHQNIFDCDLLIIDDLGTELSNSFTTSQLFLCLNERILRQKSTIISTNLNMNQVADIYSERVLSRISNSYTIIKLFGDDIRLKKRIH</sequence>
<feature type="domain" description="AAA+ ATPase" evidence="2">
    <location>
        <begin position="182"/>
        <end position="316"/>
    </location>
</feature>
<gene>
    <name evidence="4" type="primary">dnaC_2</name>
    <name evidence="7" type="ORF">DW707_08925</name>
    <name evidence="6" type="ORF">DWY96_08850</name>
    <name evidence="5" type="ORF">ERS852392_02222</name>
    <name evidence="4" type="ORF">ERS852444_01910</name>
    <name evidence="3" type="ORF">RIL183_20141</name>
</gene>